<dbReference type="WBParaSite" id="SSLN_0000413701-mRNA-1">
    <property type="protein sequence ID" value="SSLN_0000413701-mRNA-1"/>
    <property type="gene ID" value="SSLN_0000413701"/>
</dbReference>
<keyword evidence="3" id="KW-1185">Reference proteome</keyword>
<sequence>MKRSQLGIWSMLVFFGVADMFLLMSFLALLLLMVVLRETESNFLNFSFLQEWSFAEDGEAHQVSKEFLFVELCSVA</sequence>
<accession>A0A183SIE5</accession>
<name>A0A183SIE5_SCHSO</name>
<gene>
    <name evidence="2" type="ORF">SSLN_LOCUS3993</name>
</gene>
<keyword evidence="1" id="KW-0472">Membrane</keyword>
<reference evidence="2 3" key="2">
    <citation type="submission" date="2018-11" db="EMBL/GenBank/DDBJ databases">
        <authorList>
            <consortium name="Pathogen Informatics"/>
        </authorList>
    </citation>
    <scope>NUCLEOTIDE SEQUENCE [LARGE SCALE GENOMIC DNA]</scope>
    <source>
        <strain evidence="2 3">NST_G2</strain>
    </source>
</reference>
<reference evidence="4" key="1">
    <citation type="submission" date="2016-06" db="UniProtKB">
        <authorList>
            <consortium name="WormBaseParasite"/>
        </authorList>
    </citation>
    <scope>IDENTIFICATION</scope>
</reference>
<evidence type="ECO:0000313" key="3">
    <source>
        <dbReference type="Proteomes" id="UP000275846"/>
    </source>
</evidence>
<keyword evidence="1" id="KW-0812">Transmembrane</keyword>
<evidence type="ECO:0000256" key="1">
    <source>
        <dbReference type="SAM" id="Phobius"/>
    </source>
</evidence>
<evidence type="ECO:0000313" key="2">
    <source>
        <dbReference type="EMBL" id="VDL90378.1"/>
    </source>
</evidence>
<keyword evidence="1" id="KW-1133">Transmembrane helix</keyword>
<proteinExistence type="predicted"/>
<protein>
    <submittedName>
        <fullName evidence="4">Secreted protein</fullName>
    </submittedName>
</protein>
<organism evidence="4">
    <name type="scientific">Schistocephalus solidus</name>
    <name type="common">Tapeworm</name>
    <dbReference type="NCBI Taxonomy" id="70667"/>
    <lineage>
        <taxon>Eukaryota</taxon>
        <taxon>Metazoa</taxon>
        <taxon>Spiralia</taxon>
        <taxon>Lophotrochozoa</taxon>
        <taxon>Platyhelminthes</taxon>
        <taxon>Cestoda</taxon>
        <taxon>Eucestoda</taxon>
        <taxon>Diphyllobothriidea</taxon>
        <taxon>Diphyllobothriidae</taxon>
        <taxon>Schistocephalus</taxon>
    </lineage>
</organism>
<dbReference type="AlphaFoldDB" id="A0A183SIE5"/>
<dbReference type="EMBL" id="UYSU01032711">
    <property type="protein sequence ID" value="VDL90378.1"/>
    <property type="molecule type" value="Genomic_DNA"/>
</dbReference>
<evidence type="ECO:0000313" key="4">
    <source>
        <dbReference type="WBParaSite" id="SSLN_0000413701-mRNA-1"/>
    </source>
</evidence>
<dbReference type="Proteomes" id="UP000275846">
    <property type="component" value="Unassembled WGS sequence"/>
</dbReference>
<feature type="transmembrane region" description="Helical" evidence="1">
    <location>
        <begin position="12"/>
        <end position="36"/>
    </location>
</feature>